<protein>
    <submittedName>
        <fullName evidence="1">Uncharacterized protein</fullName>
    </submittedName>
</protein>
<evidence type="ECO:0000313" key="1">
    <source>
        <dbReference type="EMBL" id="CUR33544.1"/>
    </source>
</evidence>
<organism evidence="1 2">
    <name type="scientific">Planktothrix tepida PCC 9214</name>
    <dbReference type="NCBI Taxonomy" id="671072"/>
    <lineage>
        <taxon>Bacteria</taxon>
        <taxon>Bacillati</taxon>
        <taxon>Cyanobacteriota</taxon>
        <taxon>Cyanophyceae</taxon>
        <taxon>Oscillatoriophycideae</taxon>
        <taxon>Oscillatoriales</taxon>
        <taxon>Microcoleaceae</taxon>
        <taxon>Planktothrix</taxon>
    </lineage>
</organism>
<keyword evidence="2" id="KW-1185">Reference proteome</keyword>
<accession>A0A1J1LLZ6</accession>
<sequence length="52" mass="5929">MQSDQTATLHYKLAVSILKLKLGYKVKILTGDEELQSYEPAKSPLIPQRKQK</sequence>
<dbReference type="STRING" id="671072.PL9214520083"/>
<proteinExistence type="predicted"/>
<dbReference type="Proteomes" id="UP000184315">
    <property type="component" value="Unassembled WGS sequence"/>
</dbReference>
<name>A0A1J1LLZ6_9CYAN</name>
<dbReference type="RefSeq" id="WP_186440397.1">
    <property type="nucleotide sequence ID" value="NZ_LN889803.1"/>
</dbReference>
<gene>
    <name evidence="1" type="ORF">PL9214520083</name>
</gene>
<evidence type="ECO:0000313" key="2">
    <source>
        <dbReference type="Proteomes" id="UP000184315"/>
    </source>
</evidence>
<dbReference type="EMBL" id="CZDF01000158">
    <property type="protein sequence ID" value="CUR33544.1"/>
    <property type="molecule type" value="Genomic_DNA"/>
</dbReference>
<dbReference type="AlphaFoldDB" id="A0A1J1LLZ6"/>
<reference evidence="2" key="1">
    <citation type="submission" date="2015-10" db="EMBL/GenBank/DDBJ databases">
        <authorList>
            <person name="Regsiter A."/>
            <person name="william w."/>
        </authorList>
    </citation>
    <scope>NUCLEOTIDE SEQUENCE [LARGE SCALE GENOMIC DNA]</scope>
</reference>